<protein>
    <submittedName>
        <fullName evidence="2">Crp/Fnr family transcriptional regulator</fullName>
    </submittedName>
</protein>
<dbReference type="EMBL" id="JAUFQU010000001">
    <property type="protein sequence ID" value="MDN3706865.1"/>
    <property type="molecule type" value="Genomic_DNA"/>
</dbReference>
<feature type="domain" description="Cyclic nucleotide-binding" evidence="1">
    <location>
        <begin position="33"/>
        <end position="136"/>
    </location>
</feature>
<keyword evidence="3" id="KW-1185">Reference proteome</keyword>
<dbReference type="PROSITE" id="PS50042">
    <property type="entry name" value="CNMP_BINDING_3"/>
    <property type="match status" value="1"/>
</dbReference>
<organism evidence="2 3">
    <name type="scientific">Paenimyroides ceti</name>
    <dbReference type="NCBI Taxonomy" id="395087"/>
    <lineage>
        <taxon>Bacteria</taxon>
        <taxon>Pseudomonadati</taxon>
        <taxon>Bacteroidota</taxon>
        <taxon>Flavobacteriia</taxon>
        <taxon>Flavobacteriales</taxon>
        <taxon>Flavobacteriaceae</taxon>
        <taxon>Paenimyroides</taxon>
    </lineage>
</organism>
<evidence type="ECO:0000313" key="2">
    <source>
        <dbReference type="EMBL" id="MDN3706865.1"/>
    </source>
</evidence>
<dbReference type="CDD" id="cd00038">
    <property type="entry name" value="CAP_ED"/>
    <property type="match status" value="1"/>
</dbReference>
<dbReference type="InterPro" id="IPR014710">
    <property type="entry name" value="RmlC-like_jellyroll"/>
</dbReference>
<gene>
    <name evidence="2" type="ORF">QW060_06935</name>
</gene>
<dbReference type="Proteomes" id="UP001242368">
    <property type="component" value="Unassembled WGS sequence"/>
</dbReference>
<dbReference type="Pfam" id="PF00027">
    <property type="entry name" value="cNMP_binding"/>
    <property type="match status" value="1"/>
</dbReference>
<name>A0ABT8CR77_9FLAO</name>
<dbReference type="InterPro" id="IPR000595">
    <property type="entry name" value="cNMP-bd_dom"/>
</dbReference>
<dbReference type="SMART" id="SM00100">
    <property type="entry name" value="cNMP"/>
    <property type="match status" value="1"/>
</dbReference>
<dbReference type="RefSeq" id="WP_290362916.1">
    <property type="nucleotide sequence ID" value="NZ_JAUFQU010000001.1"/>
</dbReference>
<dbReference type="InterPro" id="IPR018490">
    <property type="entry name" value="cNMP-bd_dom_sf"/>
</dbReference>
<sequence length="214" mass="25228">MPHRYSGNGGKISNSCLLPIQLQMKDIEKKYAALFGIDRERWKIFKDYLISQSVEKNEYLLREGQYVNSLGFLITGALRTFYTDEKGNEISFLLQTDDSFFGDFGSYLLESPSRLNIQAIEYCEIWFIEKEALEGLYLTDIYWMQFGKQMAEKIFLDARQRIEELLYLNPEQRYLHLLAKTPELHKKIPQKYLSSYLGITPQSLSKIRKRISKY</sequence>
<evidence type="ECO:0000313" key="3">
    <source>
        <dbReference type="Proteomes" id="UP001242368"/>
    </source>
</evidence>
<evidence type="ECO:0000259" key="1">
    <source>
        <dbReference type="PROSITE" id="PS50042"/>
    </source>
</evidence>
<accession>A0ABT8CR77</accession>
<proteinExistence type="predicted"/>
<dbReference type="Gene3D" id="2.60.120.10">
    <property type="entry name" value="Jelly Rolls"/>
    <property type="match status" value="1"/>
</dbReference>
<dbReference type="SUPFAM" id="SSF51206">
    <property type="entry name" value="cAMP-binding domain-like"/>
    <property type="match status" value="1"/>
</dbReference>
<reference evidence="3" key="1">
    <citation type="journal article" date="2019" name="Int. J. Syst. Evol. Microbiol.">
        <title>The Global Catalogue of Microorganisms (GCM) 10K type strain sequencing project: providing services to taxonomists for standard genome sequencing and annotation.</title>
        <authorList>
            <consortium name="The Broad Institute Genomics Platform"/>
            <consortium name="The Broad Institute Genome Sequencing Center for Infectious Disease"/>
            <person name="Wu L."/>
            <person name="Ma J."/>
        </authorList>
    </citation>
    <scope>NUCLEOTIDE SEQUENCE [LARGE SCALE GENOMIC DNA]</scope>
    <source>
        <strain evidence="3">CECT 7184</strain>
    </source>
</reference>
<comment type="caution">
    <text evidence="2">The sequence shown here is derived from an EMBL/GenBank/DDBJ whole genome shotgun (WGS) entry which is preliminary data.</text>
</comment>